<protein>
    <submittedName>
        <fullName evidence="1">Heme-degrading domain-containing protein</fullName>
    </submittedName>
</protein>
<dbReference type="EMBL" id="QYRT01000005">
    <property type="protein sequence ID" value="TIH39958.1"/>
    <property type="molecule type" value="Genomic_DNA"/>
</dbReference>
<dbReference type="SUPFAM" id="SSF143744">
    <property type="entry name" value="GlcG-like"/>
    <property type="match status" value="1"/>
</dbReference>
<keyword evidence="2" id="KW-1185">Reference proteome</keyword>
<dbReference type="AlphaFoldDB" id="A0A4T2CBY6"/>
<dbReference type="RefSeq" id="WP_136640952.1">
    <property type="nucleotide sequence ID" value="NZ_QYRT01000005.1"/>
</dbReference>
<dbReference type="Proteomes" id="UP000306192">
    <property type="component" value="Unassembled WGS sequence"/>
</dbReference>
<dbReference type="OrthoDB" id="9815315at2"/>
<dbReference type="InterPro" id="IPR010371">
    <property type="entry name" value="YBR137W-like"/>
</dbReference>
<dbReference type="InterPro" id="IPR005624">
    <property type="entry name" value="PduO/GlcC-like"/>
</dbReference>
<dbReference type="Pfam" id="PF03928">
    <property type="entry name" value="HbpS-like"/>
    <property type="match status" value="1"/>
</dbReference>
<reference evidence="1 2" key="1">
    <citation type="journal article" date="2019" name="Microorganisms">
        <title>Systematic Affiliation and Genome Analysis of Subtercola vilae DB165(T) with Particular Emphasis on Cold Adaptation of an Isolate from a High-Altitude Cold Volcano Lake.</title>
        <authorList>
            <person name="Villalobos A.S."/>
            <person name="Wiese J."/>
            <person name="Imhoff J.F."/>
            <person name="Dorador C."/>
            <person name="Keller A."/>
            <person name="Hentschel U."/>
        </authorList>
    </citation>
    <scope>NUCLEOTIDE SEQUENCE [LARGE SCALE GENOMIC DNA]</scope>
    <source>
        <strain evidence="1 2">DB165</strain>
    </source>
</reference>
<dbReference type="PANTHER" id="PTHR28255:SF1">
    <property type="entry name" value="UPF0303 PROTEIN YBR137W"/>
    <property type="match status" value="1"/>
</dbReference>
<comment type="caution">
    <text evidence="1">The sequence shown here is derived from an EMBL/GenBank/DDBJ whole genome shotgun (WGS) entry which is preliminary data.</text>
</comment>
<organism evidence="1 2">
    <name type="scientific">Subtercola vilae</name>
    <dbReference type="NCBI Taxonomy" id="2056433"/>
    <lineage>
        <taxon>Bacteria</taxon>
        <taxon>Bacillati</taxon>
        <taxon>Actinomycetota</taxon>
        <taxon>Actinomycetes</taxon>
        <taxon>Micrococcales</taxon>
        <taxon>Microbacteriaceae</taxon>
        <taxon>Subtercola</taxon>
    </lineage>
</organism>
<dbReference type="PANTHER" id="PTHR28255">
    <property type="match status" value="1"/>
</dbReference>
<sequence>MPSRDDAIFDEAEHLERLRAQERLLQFESFDYDDAWAVGSRLRDGALEQDLPIAISIVFGQQRVFHAGLSGSSADNDGWLERKFNVVRRFNEASFTVGTLFRSRGTTFEASSRLDPNQFSAHGGAFPIRVRGSIVGIVGVSGLAQADDHDLVVEALTWLRGEQ</sequence>
<dbReference type="Gene3D" id="3.30.450.150">
    <property type="entry name" value="Haem-degrading domain"/>
    <property type="match status" value="1"/>
</dbReference>
<evidence type="ECO:0000313" key="2">
    <source>
        <dbReference type="Proteomes" id="UP000306192"/>
    </source>
</evidence>
<proteinExistence type="predicted"/>
<dbReference type="InterPro" id="IPR038084">
    <property type="entry name" value="PduO/GlcC-like_sf"/>
</dbReference>
<gene>
    <name evidence="1" type="ORF">D4765_04195</name>
</gene>
<name>A0A4T2CBY6_9MICO</name>
<evidence type="ECO:0000313" key="1">
    <source>
        <dbReference type="EMBL" id="TIH39958.1"/>
    </source>
</evidence>
<dbReference type="PIRSF" id="PIRSF008757">
    <property type="entry name" value="UCP008757"/>
    <property type="match status" value="1"/>
</dbReference>
<accession>A0A4T2CBY6</accession>
<dbReference type="NCBIfam" id="NF002696">
    <property type="entry name" value="PRK02487.1-5"/>
    <property type="match status" value="1"/>
</dbReference>